<evidence type="ECO:0000313" key="2">
    <source>
        <dbReference type="Proteomes" id="UP000615760"/>
    </source>
</evidence>
<accession>A0ABQ1K738</accession>
<comment type="caution">
    <text evidence="1">The sequence shown here is derived from an EMBL/GenBank/DDBJ whole genome shotgun (WGS) entry which is preliminary data.</text>
</comment>
<proteinExistence type="predicted"/>
<organism evidence="1 2">
    <name type="scientific">Flavobacterium suaedae</name>
    <dbReference type="NCBI Taxonomy" id="1767027"/>
    <lineage>
        <taxon>Bacteria</taxon>
        <taxon>Pseudomonadati</taxon>
        <taxon>Bacteroidota</taxon>
        <taxon>Flavobacteriia</taxon>
        <taxon>Flavobacteriales</taxon>
        <taxon>Flavobacteriaceae</taxon>
        <taxon>Flavobacterium</taxon>
    </lineage>
</organism>
<evidence type="ECO:0008006" key="3">
    <source>
        <dbReference type="Google" id="ProtNLM"/>
    </source>
</evidence>
<protein>
    <recommendedName>
        <fullName evidence="3">Lipoprotein</fullName>
    </recommendedName>
</protein>
<dbReference type="RefSeq" id="WP_188621861.1">
    <property type="nucleotide sequence ID" value="NZ_BMJE01000008.1"/>
</dbReference>
<dbReference type="EMBL" id="BMJE01000008">
    <property type="protein sequence ID" value="GGB85673.1"/>
    <property type="molecule type" value="Genomic_DNA"/>
</dbReference>
<gene>
    <name evidence="1" type="ORF">GCM10007424_27180</name>
</gene>
<sequence>MKKIALIILASLLTISCNTVKSITGSDKKEGVQYRDDFMAASDAEKKDLLQKLSAEGSNYSVIILTQNYKGQQIIITDTNKKRLYSEYAVTNLGTGIAATLRMDNRLNTTIRDNYTKEETIVEADDAQKHKFIYVKKNPGSKTPYTITYSNTLRPLE</sequence>
<dbReference type="PROSITE" id="PS51257">
    <property type="entry name" value="PROKAR_LIPOPROTEIN"/>
    <property type="match status" value="1"/>
</dbReference>
<reference evidence="2" key="1">
    <citation type="journal article" date="2019" name="Int. J. Syst. Evol. Microbiol.">
        <title>The Global Catalogue of Microorganisms (GCM) 10K type strain sequencing project: providing services to taxonomists for standard genome sequencing and annotation.</title>
        <authorList>
            <consortium name="The Broad Institute Genomics Platform"/>
            <consortium name="The Broad Institute Genome Sequencing Center for Infectious Disease"/>
            <person name="Wu L."/>
            <person name="Ma J."/>
        </authorList>
    </citation>
    <scope>NUCLEOTIDE SEQUENCE [LARGE SCALE GENOMIC DNA]</scope>
    <source>
        <strain evidence="2">CGMCC 1.15461</strain>
    </source>
</reference>
<name>A0ABQ1K738_9FLAO</name>
<keyword evidence="2" id="KW-1185">Reference proteome</keyword>
<dbReference type="Proteomes" id="UP000615760">
    <property type="component" value="Unassembled WGS sequence"/>
</dbReference>
<evidence type="ECO:0000313" key="1">
    <source>
        <dbReference type="EMBL" id="GGB85673.1"/>
    </source>
</evidence>